<evidence type="ECO:0000313" key="4">
    <source>
        <dbReference type="Proteomes" id="UP000198744"/>
    </source>
</evidence>
<dbReference type="Gene3D" id="3.40.190.10">
    <property type="entry name" value="Periplasmic binding protein-like II"/>
    <property type="match status" value="2"/>
</dbReference>
<name>A0A1H8AWY0_9BACT</name>
<protein>
    <submittedName>
        <fullName evidence="3">Tungstate transport system substrate-binding protein</fullName>
    </submittedName>
</protein>
<evidence type="ECO:0000256" key="1">
    <source>
        <dbReference type="SAM" id="SignalP"/>
    </source>
</evidence>
<dbReference type="PANTHER" id="PTHR37945:SF1">
    <property type="entry name" value="EXTRACELLULAR TUNGSTATE BINDING PROTEIN"/>
    <property type="match status" value="1"/>
</dbReference>
<dbReference type="Proteomes" id="UP000198744">
    <property type="component" value="Unassembled WGS sequence"/>
</dbReference>
<dbReference type="InterPro" id="IPR052738">
    <property type="entry name" value="ABC-Tungstate_binding"/>
</dbReference>
<reference evidence="3 4" key="1">
    <citation type="submission" date="2016-10" db="EMBL/GenBank/DDBJ databases">
        <authorList>
            <person name="de Groot N.N."/>
        </authorList>
    </citation>
    <scope>NUCLEOTIDE SEQUENCE [LARGE SCALE GENOMIC DNA]</scope>
    <source>
        <strain evidence="3 4">DSM 8423</strain>
    </source>
</reference>
<sequence>MKKLFLYLSAFLVLGLPGLANAADDSKFILLSSTIGPIDSGIVDVLENSFEKETGIRVRHVGAGTGLALDIARKGSVDLVMVHAKSLEEKFIQEGYGTQRIPLMYNDFVLVGPAADPAGIKGMKTAAEALRRIAEKGAPFISRGDKSGTHVAELDLWGKAGLKPSGPWYAVYEKGSEGNAPTLKYTNQKGAYTVIDRATYLSLKDQISLVILVEGDEAMLNYISLIPVNQKKFKTVNATDTMRFVNWLTNAKKGQIIIRDFGKEKYGAPLFFPNSEAWQKTKGK</sequence>
<feature type="signal peptide" evidence="1">
    <location>
        <begin position="1"/>
        <end position="22"/>
    </location>
</feature>
<keyword evidence="1" id="KW-0732">Signal</keyword>
<keyword evidence="4" id="KW-1185">Reference proteome</keyword>
<evidence type="ECO:0000313" key="3">
    <source>
        <dbReference type="EMBL" id="SEM74359.1"/>
    </source>
</evidence>
<dbReference type="EMBL" id="FOBS01000041">
    <property type="protein sequence ID" value="SEM74359.1"/>
    <property type="molecule type" value="Genomic_DNA"/>
</dbReference>
<accession>A0A1H8AWY0</accession>
<dbReference type="SUPFAM" id="SSF53850">
    <property type="entry name" value="Periplasmic binding protein-like II"/>
    <property type="match status" value="1"/>
</dbReference>
<dbReference type="Pfam" id="PF12849">
    <property type="entry name" value="PBP_like_2"/>
    <property type="match status" value="1"/>
</dbReference>
<dbReference type="PANTHER" id="PTHR37945">
    <property type="entry name" value="EXTRACELLULAR TUNGSTATE BINDING PROTEIN"/>
    <property type="match status" value="1"/>
</dbReference>
<dbReference type="OrthoDB" id="186379at2"/>
<evidence type="ECO:0000259" key="2">
    <source>
        <dbReference type="Pfam" id="PF12849"/>
    </source>
</evidence>
<organism evidence="3 4">
    <name type="scientific">Syntrophus gentianae</name>
    <dbReference type="NCBI Taxonomy" id="43775"/>
    <lineage>
        <taxon>Bacteria</taxon>
        <taxon>Pseudomonadati</taxon>
        <taxon>Thermodesulfobacteriota</taxon>
        <taxon>Syntrophia</taxon>
        <taxon>Syntrophales</taxon>
        <taxon>Syntrophaceae</taxon>
        <taxon>Syntrophus</taxon>
    </lineage>
</organism>
<proteinExistence type="predicted"/>
<dbReference type="RefSeq" id="WP_093884778.1">
    <property type="nucleotide sequence ID" value="NZ_FOBS01000041.1"/>
</dbReference>
<feature type="chain" id="PRO_5011628578" evidence="1">
    <location>
        <begin position="23"/>
        <end position="284"/>
    </location>
</feature>
<dbReference type="STRING" id="43775.SAMN04489760_14111"/>
<gene>
    <name evidence="3" type="ORF">SAMN04489760_14111</name>
</gene>
<feature type="domain" description="PBP" evidence="2">
    <location>
        <begin position="30"/>
        <end position="250"/>
    </location>
</feature>
<dbReference type="AlphaFoldDB" id="A0A1H8AWY0"/>
<dbReference type="InterPro" id="IPR024370">
    <property type="entry name" value="PBP_domain"/>
</dbReference>